<protein>
    <submittedName>
        <fullName evidence="1">Uncharacterized protein</fullName>
    </submittedName>
</protein>
<organism evidence="1 2">
    <name type="scientific">Aspergillus heteromorphus CBS 117.55</name>
    <dbReference type="NCBI Taxonomy" id="1448321"/>
    <lineage>
        <taxon>Eukaryota</taxon>
        <taxon>Fungi</taxon>
        <taxon>Dikarya</taxon>
        <taxon>Ascomycota</taxon>
        <taxon>Pezizomycotina</taxon>
        <taxon>Eurotiomycetes</taxon>
        <taxon>Eurotiomycetidae</taxon>
        <taxon>Eurotiales</taxon>
        <taxon>Aspergillaceae</taxon>
        <taxon>Aspergillus</taxon>
        <taxon>Aspergillus subgen. Circumdati</taxon>
    </lineage>
</organism>
<evidence type="ECO:0000313" key="2">
    <source>
        <dbReference type="Proteomes" id="UP000247233"/>
    </source>
</evidence>
<dbReference type="EMBL" id="MSFL01000006">
    <property type="protein sequence ID" value="PWY87569.1"/>
    <property type="molecule type" value="Genomic_DNA"/>
</dbReference>
<sequence>MYQLPSSSPPLVSLFSLPPAPPLVPPHPWLSPPARQSPATITVASLRYTPSRPWQPTAQNTVLPLGNPLLKTPVQMTCPLLWTVSLQSSSLTCRIRISPKTLEISLPGDYSVSDLSGSCGLRRE</sequence>
<evidence type="ECO:0000313" key="1">
    <source>
        <dbReference type="EMBL" id="PWY87569.1"/>
    </source>
</evidence>
<name>A0A317WMH5_9EURO</name>
<gene>
    <name evidence="1" type="ORF">BO70DRAFT_196914</name>
</gene>
<dbReference type="VEuPathDB" id="FungiDB:BO70DRAFT_196914"/>
<accession>A0A317WMH5</accession>
<comment type="caution">
    <text evidence="1">The sequence shown here is derived from an EMBL/GenBank/DDBJ whole genome shotgun (WGS) entry which is preliminary data.</text>
</comment>
<dbReference type="Proteomes" id="UP000247233">
    <property type="component" value="Unassembled WGS sequence"/>
</dbReference>
<dbReference type="AlphaFoldDB" id="A0A317WMH5"/>
<reference evidence="1 2" key="1">
    <citation type="submission" date="2016-12" db="EMBL/GenBank/DDBJ databases">
        <title>The genomes of Aspergillus section Nigri reveals drivers in fungal speciation.</title>
        <authorList>
            <consortium name="DOE Joint Genome Institute"/>
            <person name="Vesth T.C."/>
            <person name="Nybo J."/>
            <person name="Theobald S."/>
            <person name="Brandl J."/>
            <person name="Frisvad J.C."/>
            <person name="Nielsen K.F."/>
            <person name="Lyhne E.K."/>
            <person name="Kogle M.E."/>
            <person name="Kuo A."/>
            <person name="Riley R."/>
            <person name="Clum A."/>
            <person name="Nolan M."/>
            <person name="Lipzen A."/>
            <person name="Salamov A."/>
            <person name="Henrissat B."/>
            <person name="Wiebenga A."/>
            <person name="De Vries R.P."/>
            <person name="Grigoriev I.V."/>
            <person name="Mortensen U.H."/>
            <person name="Andersen M.R."/>
            <person name="Baker S.E."/>
        </authorList>
    </citation>
    <scope>NUCLEOTIDE SEQUENCE [LARGE SCALE GENOMIC DNA]</scope>
    <source>
        <strain evidence="1 2">CBS 117.55</strain>
    </source>
</reference>
<dbReference type="GeneID" id="37060796"/>
<keyword evidence="2" id="KW-1185">Reference proteome</keyword>
<proteinExistence type="predicted"/>
<dbReference type="RefSeq" id="XP_025401452.1">
    <property type="nucleotide sequence ID" value="XM_025538559.1"/>
</dbReference>